<dbReference type="InterPro" id="IPR023836">
    <property type="entry name" value="EccCa-like_Actinobacteria"/>
</dbReference>
<dbReference type="PATRIC" id="fig|1544413.3.peg.484"/>
<keyword evidence="7" id="KW-1133">Transmembrane helix</keyword>
<dbReference type="PANTHER" id="PTHR22683">
    <property type="entry name" value="SPORULATION PROTEIN RELATED"/>
    <property type="match status" value="1"/>
</dbReference>
<keyword evidence="5 9" id="KW-0547">Nucleotide-binding</keyword>
<dbReference type="GO" id="GO:0005524">
    <property type="term" value="F:ATP binding"/>
    <property type="evidence" value="ECO:0007669"/>
    <property type="project" value="UniProtKB-UniRule"/>
</dbReference>
<dbReference type="STRING" id="1544413.Clow_00480"/>
<comment type="caution">
    <text evidence="11">The sequence shown here is derived from an EMBL/GenBank/DDBJ whole genome shotgun (WGS) entry which is preliminary data.</text>
</comment>
<evidence type="ECO:0000256" key="5">
    <source>
        <dbReference type="ARBA" id="ARBA00022741"/>
    </source>
</evidence>
<dbReference type="GO" id="GO:0003677">
    <property type="term" value="F:DNA binding"/>
    <property type="evidence" value="ECO:0007669"/>
    <property type="project" value="InterPro"/>
</dbReference>
<organism evidence="11 12">
    <name type="scientific">Corynebacterium lowii</name>
    <dbReference type="NCBI Taxonomy" id="1544413"/>
    <lineage>
        <taxon>Bacteria</taxon>
        <taxon>Bacillati</taxon>
        <taxon>Actinomycetota</taxon>
        <taxon>Actinomycetes</taxon>
        <taxon>Mycobacteriales</taxon>
        <taxon>Corynebacteriaceae</taxon>
        <taxon>Corynebacterium</taxon>
    </lineage>
</organism>
<name>A0A0Q1E3V3_9CORY</name>
<accession>A0A0Q1E3V3</accession>
<evidence type="ECO:0000256" key="1">
    <source>
        <dbReference type="ARBA" id="ARBA00004651"/>
    </source>
</evidence>
<dbReference type="AlphaFoldDB" id="A0A0Q1E3V3"/>
<dbReference type="NCBIfam" id="TIGR03925">
    <property type="entry name" value="T7SS_EccC_b"/>
    <property type="match status" value="1"/>
</dbReference>
<evidence type="ECO:0000256" key="7">
    <source>
        <dbReference type="ARBA" id="ARBA00022989"/>
    </source>
</evidence>
<keyword evidence="3" id="KW-0812">Transmembrane</keyword>
<feature type="domain" description="FtsK" evidence="10">
    <location>
        <begin position="663"/>
        <end position="850"/>
    </location>
</feature>
<dbReference type="RefSeq" id="WP_245625666.1">
    <property type="nucleotide sequence ID" value="NZ_JAUSQY010000001.1"/>
</dbReference>
<dbReference type="InterPro" id="IPR050206">
    <property type="entry name" value="FtsK/SpoIIIE/SftA"/>
</dbReference>
<dbReference type="InterPro" id="IPR002543">
    <property type="entry name" value="FtsK_dom"/>
</dbReference>
<reference evidence="11 12" key="1">
    <citation type="submission" date="2015-10" db="EMBL/GenBank/DDBJ databases">
        <title>Corynebacteirum lowii and Corynebacterium oculi species nova, derived from human clinical disease and and emended description of Corynebacterium mastiditis.</title>
        <authorList>
            <person name="Bernard K."/>
            <person name="Pacheco A.L."/>
            <person name="Mcdougall C."/>
            <person name="Burtx T."/>
            <person name="Weibe D."/>
            <person name="Tyler S."/>
            <person name="Olson A.B."/>
            <person name="Cnockaert M."/>
            <person name="Eguchi H."/>
            <person name="Kuwahara T."/>
            <person name="Nakayama-Imaohji H."/>
            <person name="Boudewijins M."/>
            <person name="Van Hoecke F."/>
            <person name="Bernier A.-M."/>
            <person name="Vandamme P."/>
        </authorList>
    </citation>
    <scope>NUCLEOTIDE SEQUENCE [LARGE SCALE GENOMIC DNA]</scope>
    <source>
        <strain evidence="11 12">NML 130206</strain>
    </source>
</reference>
<keyword evidence="2" id="KW-1003">Cell membrane</keyword>
<dbReference type="Proteomes" id="UP000050488">
    <property type="component" value="Unassembled WGS sequence"/>
</dbReference>
<dbReference type="PANTHER" id="PTHR22683:SF1">
    <property type="entry name" value="TYPE VII SECRETION SYSTEM PROTEIN ESSC"/>
    <property type="match status" value="1"/>
</dbReference>
<dbReference type="InterPro" id="IPR003593">
    <property type="entry name" value="AAA+_ATPase"/>
</dbReference>
<feature type="binding site" evidence="9">
    <location>
        <begin position="111"/>
        <end position="118"/>
    </location>
    <ligand>
        <name>ATP</name>
        <dbReference type="ChEBI" id="CHEBI:30616"/>
    </ligand>
</feature>
<feature type="binding site" evidence="9">
    <location>
        <begin position="442"/>
        <end position="449"/>
    </location>
    <ligand>
        <name>ATP</name>
        <dbReference type="ChEBI" id="CHEBI:30616"/>
    </ligand>
</feature>
<dbReference type="InterPro" id="IPR027417">
    <property type="entry name" value="P-loop_NTPase"/>
</dbReference>
<dbReference type="Gene3D" id="3.40.50.300">
    <property type="entry name" value="P-loop containing nucleotide triphosphate hydrolases"/>
    <property type="match status" value="3"/>
</dbReference>
<evidence type="ECO:0000313" key="12">
    <source>
        <dbReference type="Proteomes" id="UP000050488"/>
    </source>
</evidence>
<evidence type="ECO:0000256" key="2">
    <source>
        <dbReference type="ARBA" id="ARBA00022475"/>
    </source>
</evidence>
<evidence type="ECO:0000313" key="11">
    <source>
        <dbReference type="EMBL" id="KQB87421.1"/>
    </source>
</evidence>
<keyword evidence="12" id="KW-1185">Reference proteome</keyword>
<keyword evidence="8" id="KW-0472">Membrane</keyword>
<dbReference type="PROSITE" id="PS50901">
    <property type="entry name" value="FTSK"/>
    <property type="match status" value="3"/>
</dbReference>
<dbReference type="NCBIfam" id="TIGR03924">
    <property type="entry name" value="T7SS_EccC_a"/>
    <property type="match status" value="1"/>
</dbReference>
<dbReference type="GO" id="GO:0005886">
    <property type="term" value="C:plasma membrane"/>
    <property type="evidence" value="ECO:0007669"/>
    <property type="project" value="UniProtKB-SubCell"/>
</dbReference>
<sequence length="884" mass="96198">MHTASGRERLGAPDLLSEERALAVARRMAPYHRRDATVHADKSAQGDDLMRLIGVNDSDDLTAETMWPAREKAETRLCVPIGRETHTGAPLWLDLKESAHGGMGPHGLCIGATGSGKSELLRTLVVALAATHSPEELTLVLVDFKGGATFLGLDRLPHTSAVITNLEQESVLVERMHDAISGEMNRRQEVLREAGNFANVHDYEQARRAGRTDLEPMPALLIVVDEFSELLGQHPDFADLFVAVGRLGRSLHVHLLLASQRLEEGRLRGLDSHLSYRIGLRTFSAAESRQVLGVSDAHELPTVPGMGFLKAGPQEVVGFRAAYVSGPVKHRRTTADEHHRVRFFHDWTDVEHHAAEIIEVEEGRTLLDAVVDAACATAQQRHQRARTLWLPPLPAVVELAGVVEPMGELKAAVGIIDRPYHQRQDPLVLDFGVGGGHLALCGGPRTGKSTALRSIVASLAATHTTEQVRFYVVDMGGESQEVLGRLPHVAGVANKKDVGRVHRVFDEVTALVEAGPPADGRQTFVVIDGWHALVSDCEEEVERVTRLVADGAAAGVHVLISTPRWTMLRPAIRDLIDYRLELQLGEAMDSLIDRKEQQKIPARPGRGITPDGEHMLWCLCSPQDIAHITIASADQEPVPKLKMLPDYLPLASLASLASDAAEGYPLGIGGIQMDTVCWRDEHLLCVGSHGAGKSTVLRTLIQGISVEGKDRARIVLIDHRRAHLGVVPEHMLAAYSASSPATAEALRNTAVTLKERIPGPDISAEELRERTWWTGPEIYVVIDDADLVDPSALAEITPLLPHARDIGLRMVVAQKSGGISRALYQPFLAALRDQNPAVLLLNADKEEGTILGMKPTQQPPGRGRWLTPGSQPEVIQVACVEEDA</sequence>
<dbReference type="SUPFAM" id="SSF52540">
    <property type="entry name" value="P-loop containing nucleoside triphosphate hydrolases"/>
    <property type="match status" value="3"/>
</dbReference>
<dbReference type="SMART" id="SM00382">
    <property type="entry name" value="AAA"/>
    <property type="match status" value="3"/>
</dbReference>
<protein>
    <submittedName>
        <fullName evidence="11">ESX-1 secretion system protein EccCa1</fullName>
    </submittedName>
</protein>
<evidence type="ECO:0000256" key="9">
    <source>
        <dbReference type="PROSITE-ProRule" id="PRU00289"/>
    </source>
</evidence>
<keyword evidence="6 9" id="KW-0067">ATP-binding</keyword>
<evidence type="ECO:0000256" key="4">
    <source>
        <dbReference type="ARBA" id="ARBA00022737"/>
    </source>
</evidence>
<proteinExistence type="predicted"/>
<dbReference type="Pfam" id="PF01580">
    <property type="entry name" value="FtsK_SpoIIIE"/>
    <property type="match status" value="2"/>
</dbReference>
<keyword evidence="4" id="KW-0677">Repeat</keyword>
<feature type="binding site" evidence="9">
    <location>
        <begin position="687"/>
        <end position="694"/>
    </location>
    <ligand>
        <name>ATP</name>
        <dbReference type="ChEBI" id="CHEBI:30616"/>
    </ligand>
</feature>
<evidence type="ECO:0000256" key="6">
    <source>
        <dbReference type="ARBA" id="ARBA00022840"/>
    </source>
</evidence>
<gene>
    <name evidence="11" type="primary">eccCa1_2</name>
    <name evidence="11" type="ORF">Clow_00480</name>
</gene>
<evidence type="ECO:0000256" key="3">
    <source>
        <dbReference type="ARBA" id="ARBA00022692"/>
    </source>
</evidence>
<feature type="domain" description="FtsK" evidence="10">
    <location>
        <begin position="88"/>
        <end position="289"/>
    </location>
</feature>
<feature type="domain" description="FtsK" evidence="10">
    <location>
        <begin position="424"/>
        <end position="591"/>
    </location>
</feature>
<comment type="subcellular location">
    <subcellularLocation>
        <location evidence="1">Cell membrane</location>
        <topology evidence="1">Multi-pass membrane protein</topology>
    </subcellularLocation>
</comment>
<dbReference type="EMBL" id="LKEV01000001">
    <property type="protein sequence ID" value="KQB87421.1"/>
    <property type="molecule type" value="Genomic_DNA"/>
</dbReference>
<dbReference type="InterPro" id="IPR023837">
    <property type="entry name" value="EccCb-like_Actinobacteria"/>
</dbReference>
<evidence type="ECO:0000256" key="8">
    <source>
        <dbReference type="ARBA" id="ARBA00023136"/>
    </source>
</evidence>
<evidence type="ECO:0000259" key="10">
    <source>
        <dbReference type="PROSITE" id="PS50901"/>
    </source>
</evidence>